<feature type="compositionally biased region" description="Basic and acidic residues" evidence="2">
    <location>
        <begin position="16"/>
        <end position="32"/>
    </location>
</feature>
<protein>
    <recommendedName>
        <fullName evidence="5">Tyr recombinase domain-containing protein</fullName>
    </recommendedName>
</protein>
<dbReference type="GO" id="GO:0003677">
    <property type="term" value="F:DNA binding"/>
    <property type="evidence" value="ECO:0007669"/>
    <property type="project" value="InterPro"/>
</dbReference>
<name>A0A4Y9ZKG7_9AGAM</name>
<organism evidence="3 4">
    <name type="scientific">Hericium alpestre</name>
    <dbReference type="NCBI Taxonomy" id="135208"/>
    <lineage>
        <taxon>Eukaryota</taxon>
        <taxon>Fungi</taxon>
        <taxon>Dikarya</taxon>
        <taxon>Basidiomycota</taxon>
        <taxon>Agaricomycotina</taxon>
        <taxon>Agaricomycetes</taxon>
        <taxon>Russulales</taxon>
        <taxon>Hericiaceae</taxon>
        <taxon>Hericium</taxon>
    </lineage>
</organism>
<evidence type="ECO:0000313" key="4">
    <source>
        <dbReference type="Proteomes" id="UP000298061"/>
    </source>
</evidence>
<evidence type="ECO:0008006" key="5">
    <source>
        <dbReference type="Google" id="ProtNLM"/>
    </source>
</evidence>
<accession>A0A4Y9ZKG7</accession>
<gene>
    <name evidence="3" type="ORF">EWM64_g8782</name>
</gene>
<dbReference type="SUPFAM" id="SSF56349">
    <property type="entry name" value="DNA breaking-rejoining enzymes"/>
    <property type="match status" value="1"/>
</dbReference>
<evidence type="ECO:0000256" key="1">
    <source>
        <dbReference type="ARBA" id="ARBA00023172"/>
    </source>
</evidence>
<dbReference type="EMBL" id="SFCI01001665">
    <property type="protein sequence ID" value="TFY75232.1"/>
    <property type="molecule type" value="Genomic_DNA"/>
</dbReference>
<dbReference type="AlphaFoldDB" id="A0A4Y9ZKG7"/>
<sequence length="429" mass="49260">MAVDQQTGTVIPHGLQQERKDTADERTVADEEHKLELEESDSLLENIDSLLKESMEDFPDDDKSEIASYAAQIARAAITEDTRLGHLRIIKAYVLFHLKNNPKWDPKAITKDTPYDVRKFITQKCGPREEGYEGRRYSTAVSTRAALTLWYRNIRPNGNSSVEWRCDETTGIWHGLPTRAHVVSQFMVGLEKTKARAGEISQSARALSLDDMHRLYDLCIETPASDSDRRWGMMRYAAYLFAFLMLLRIDEATKIHFEGLNVIPGEREWLEVGLRTRKAQQTGIQHSWRLYANDEDPKLCPMRAMIRLAMLYGEDLDPTGPLFIKVSKHGAVLWGEPVTNSLLSRALTNDLQTLGYLSWPLYGTHSFRRGGCQHRIKDVGWTVDMVAAWGGWSQVEALTMFRYFYSPNDNHEHMVEYDRKHPKRRKIAA</sequence>
<dbReference type="InterPro" id="IPR013762">
    <property type="entry name" value="Integrase-like_cat_sf"/>
</dbReference>
<dbReference type="InterPro" id="IPR011010">
    <property type="entry name" value="DNA_brk_join_enz"/>
</dbReference>
<proteinExistence type="predicted"/>
<dbReference type="Proteomes" id="UP000298061">
    <property type="component" value="Unassembled WGS sequence"/>
</dbReference>
<dbReference type="Gene3D" id="1.10.443.10">
    <property type="entry name" value="Intergrase catalytic core"/>
    <property type="match status" value="1"/>
</dbReference>
<evidence type="ECO:0000313" key="3">
    <source>
        <dbReference type="EMBL" id="TFY75232.1"/>
    </source>
</evidence>
<keyword evidence="4" id="KW-1185">Reference proteome</keyword>
<reference evidence="3 4" key="1">
    <citation type="submission" date="2019-02" db="EMBL/GenBank/DDBJ databases">
        <title>Genome sequencing of the rare red list fungi Hericium alpestre (H. flagellum).</title>
        <authorList>
            <person name="Buettner E."/>
            <person name="Kellner H."/>
        </authorList>
    </citation>
    <scope>NUCLEOTIDE SEQUENCE [LARGE SCALE GENOMIC DNA]</scope>
    <source>
        <strain evidence="3 4">DSM 108284</strain>
    </source>
</reference>
<comment type="caution">
    <text evidence="3">The sequence shown here is derived from an EMBL/GenBank/DDBJ whole genome shotgun (WGS) entry which is preliminary data.</text>
</comment>
<dbReference type="OrthoDB" id="3163890at2759"/>
<dbReference type="GO" id="GO:0015074">
    <property type="term" value="P:DNA integration"/>
    <property type="evidence" value="ECO:0007669"/>
    <property type="project" value="InterPro"/>
</dbReference>
<dbReference type="GO" id="GO:0006310">
    <property type="term" value="P:DNA recombination"/>
    <property type="evidence" value="ECO:0007669"/>
    <property type="project" value="UniProtKB-KW"/>
</dbReference>
<evidence type="ECO:0000256" key="2">
    <source>
        <dbReference type="SAM" id="MobiDB-lite"/>
    </source>
</evidence>
<feature type="region of interest" description="Disordered" evidence="2">
    <location>
        <begin position="1"/>
        <end position="32"/>
    </location>
</feature>
<keyword evidence="1" id="KW-0233">DNA recombination</keyword>